<dbReference type="EMBL" id="JAQQWK010000012">
    <property type="protein sequence ID" value="KAK8022128.1"/>
    <property type="molecule type" value="Genomic_DNA"/>
</dbReference>
<gene>
    <name evidence="2" type="ORF">PG993_012895</name>
</gene>
<dbReference type="SUPFAM" id="SSF48403">
    <property type="entry name" value="Ankyrin repeat"/>
    <property type="match status" value="1"/>
</dbReference>
<reference evidence="2 3" key="1">
    <citation type="submission" date="2023-01" db="EMBL/GenBank/DDBJ databases">
        <title>Analysis of 21 Apiospora genomes using comparative genomics revels a genus with tremendous synthesis potential of carbohydrate active enzymes and secondary metabolites.</title>
        <authorList>
            <person name="Sorensen T."/>
        </authorList>
    </citation>
    <scope>NUCLEOTIDE SEQUENCE [LARGE SCALE GENOMIC DNA]</scope>
    <source>
        <strain evidence="2 3">CBS 33761</strain>
    </source>
</reference>
<dbReference type="Gene3D" id="1.25.40.20">
    <property type="entry name" value="Ankyrin repeat-containing domain"/>
    <property type="match status" value="1"/>
</dbReference>
<dbReference type="Proteomes" id="UP001444661">
    <property type="component" value="Unassembled WGS sequence"/>
</dbReference>
<sequence>MDPTSAIPGSHSPFTNEYNPSTLREAVYDQKTIPILRECLDLTRAHAPREYEETRNLVFTDMLQIQELRLIEHMLDNGYMSVSEVEPWFIRQHASKEVVELLLVRGWDINMQDRKSFRDPTETEGGDRLLDYCVREYLPGGNGDLARWLVAEKGATPDGFTGAQDHKEPPPVLNEVAQFGTVSLYKFLEEHGASPSPRVLHLAVDIAASMRVDPSTPDGKEPVSEYNFRNNDDGGSMANRAEMVRFLVEERGLDVNGIDSDVSHAPMKTHFGTPIAYAAGSLHGAKVVAWLLEKGADPTIRGPCWPTQNAYDRARGNQAFEVLTVLHAPEEYFVGLRTVTTLGTKEG</sequence>
<protein>
    <recommendedName>
        <fullName evidence="4">Ankyrin</fullName>
    </recommendedName>
</protein>
<evidence type="ECO:0000313" key="3">
    <source>
        <dbReference type="Proteomes" id="UP001444661"/>
    </source>
</evidence>
<accession>A0ABR1RW80</accession>
<evidence type="ECO:0008006" key="4">
    <source>
        <dbReference type="Google" id="ProtNLM"/>
    </source>
</evidence>
<comment type="caution">
    <text evidence="2">The sequence shown here is derived from an EMBL/GenBank/DDBJ whole genome shotgun (WGS) entry which is preliminary data.</text>
</comment>
<feature type="region of interest" description="Disordered" evidence="1">
    <location>
        <begin position="213"/>
        <end position="234"/>
    </location>
</feature>
<keyword evidence="3" id="KW-1185">Reference proteome</keyword>
<evidence type="ECO:0000313" key="2">
    <source>
        <dbReference type="EMBL" id="KAK8022128.1"/>
    </source>
</evidence>
<name>A0ABR1RW80_9PEZI</name>
<dbReference type="InterPro" id="IPR036770">
    <property type="entry name" value="Ankyrin_rpt-contain_sf"/>
</dbReference>
<evidence type="ECO:0000256" key="1">
    <source>
        <dbReference type="SAM" id="MobiDB-lite"/>
    </source>
</evidence>
<organism evidence="2 3">
    <name type="scientific">Apiospora rasikravindrae</name>
    <dbReference type="NCBI Taxonomy" id="990691"/>
    <lineage>
        <taxon>Eukaryota</taxon>
        <taxon>Fungi</taxon>
        <taxon>Dikarya</taxon>
        <taxon>Ascomycota</taxon>
        <taxon>Pezizomycotina</taxon>
        <taxon>Sordariomycetes</taxon>
        <taxon>Xylariomycetidae</taxon>
        <taxon>Amphisphaeriales</taxon>
        <taxon>Apiosporaceae</taxon>
        <taxon>Apiospora</taxon>
    </lineage>
</organism>
<proteinExistence type="predicted"/>